<proteinExistence type="predicted"/>
<comment type="caution">
    <text evidence="2">The sequence shown here is derived from an EMBL/GenBank/DDBJ whole genome shotgun (WGS) entry which is preliminary data.</text>
</comment>
<sequence length="213" mass="23863">MCKTRHSGGEEFRLLGLFQRIKMIGVKTENNAVNGNISQIPGLSAAFSSPDERARGRRVAVLDSDSDYVKLAKQGGHKGLLWHEESIDAKPQEYKRPGWFCAPSEDNCKPSLINSNEKRNPGAFQAREPPFGTDNMSAWERGDSSSGKEKDNTVHYSQEEKLQSPKQYQNLETSKFRRIVFDKNPAPVDMSKLLSFGYADDNKPTANTHGSRK</sequence>
<reference evidence="2 3" key="1">
    <citation type="submission" date="2019-06" db="EMBL/GenBank/DDBJ databases">
        <title>Draft genomes of female and male turbot (Scophthalmus maximus).</title>
        <authorList>
            <person name="Xu H."/>
            <person name="Xu X.-W."/>
            <person name="Shao C."/>
            <person name="Chen S."/>
        </authorList>
    </citation>
    <scope>NUCLEOTIDE SEQUENCE [LARGE SCALE GENOMIC DNA]</scope>
    <source>
        <strain evidence="2">Ysfricsl-2016a</strain>
        <tissue evidence="2">Blood</tissue>
    </source>
</reference>
<feature type="compositionally biased region" description="Basic and acidic residues" evidence="1">
    <location>
        <begin position="140"/>
        <end position="163"/>
    </location>
</feature>
<dbReference type="PANTHER" id="PTHR31097:SF2">
    <property type="entry name" value="CHROMOSOME 7 OPEN READING FRAME 57"/>
    <property type="match status" value="1"/>
</dbReference>
<protein>
    <submittedName>
        <fullName evidence="2">Uncharacterized protein</fullName>
    </submittedName>
</protein>
<dbReference type="Proteomes" id="UP000438429">
    <property type="component" value="Unassembled WGS sequence"/>
</dbReference>
<gene>
    <name evidence="2" type="ORF">F2P81_021223</name>
</gene>
<dbReference type="AlphaFoldDB" id="A0A6A4RUT3"/>
<feature type="region of interest" description="Disordered" evidence="1">
    <location>
        <begin position="111"/>
        <end position="169"/>
    </location>
</feature>
<evidence type="ECO:0000256" key="1">
    <source>
        <dbReference type="SAM" id="MobiDB-lite"/>
    </source>
</evidence>
<organism evidence="2 3">
    <name type="scientific">Scophthalmus maximus</name>
    <name type="common">Turbot</name>
    <name type="synonym">Psetta maxima</name>
    <dbReference type="NCBI Taxonomy" id="52904"/>
    <lineage>
        <taxon>Eukaryota</taxon>
        <taxon>Metazoa</taxon>
        <taxon>Chordata</taxon>
        <taxon>Craniata</taxon>
        <taxon>Vertebrata</taxon>
        <taxon>Euteleostomi</taxon>
        <taxon>Actinopterygii</taxon>
        <taxon>Neopterygii</taxon>
        <taxon>Teleostei</taxon>
        <taxon>Neoteleostei</taxon>
        <taxon>Acanthomorphata</taxon>
        <taxon>Carangaria</taxon>
        <taxon>Pleuronectiformes</taxon>
        <taxon>Pleuronectoidei</taxon>
        <taxon>Scophthalmidae</taxon>
        <taxon>Scophthalmus</taxon>
    </lineage>
</organism>
<dbReference type="InterPro" id="IPR040247">
    <property type="entry name" value="DUF5524"/>
</dbReference>
<dbReference type="PANTHER" id="PTHR31097">
    <property type="entry name" value="SI:DKEY-276J7.1"/>
    <property type="match status" value="1"/>
</dbReference>
<accession>A0A6A4RUT3</accession>
<dbReference type="Pfam" id="PF17662">
    <property type="entry name" value="DUF5524"/>
    <property type="match status" value="1"/>
</dbReference>
<name>A0A6A4RUT3_SCOMX</name>
<evidence type="ECO:0000313" key="3">
    <source>
        <dbReference type="Proteomes" id="UP000438429"/>
    </source>
</evidence>
<dbReference type="EMBL" id="VEVO01000019">
    <property type="protein sequence ID" value="KAF0026486.1"/>
    <property type="molecule type" value="Genomic_DNA"/>
</dbReference>
<evidence type="ECO:0000313" key="2">
    <source>
        <dbReference type="EMBL" id="KAF0026486.1"/>
    </source>
</evidence>